<dbReference type="Pfam" id="PF12937">
    <property type="entry name" value="F-box-like"/>
    <property type="match status" value="1"/>
</dbReference>
<proteinExistence type="predicted"/>
<protein>
    <recommendedName>
        <fullName evidence="2">F-box domain-containing protein</fullName>
    </recommendedName>
</protein>
<evidence type="ECO:0000259" key="2">
    <source>
        <dbReference type="Pfam" id="PF12937"/>
    </source>
</evidence>
<dbReference type="EMBL" id="ML977325">
    <property type="protein sequence ID" value="KAF2114601.1"/>
    <property type="molecule type" value="Genomic_DNA"/>
</dbReference>
<reference evidence="3" key="1">
    <citation type="journal article" date="2020" name="Stud. Mycol.">
        <title>101 Dothideomycetes genomes: a test case for predicting lifestyles and emergence of pathogens.</title>
        <authorList>
            <person name="Haridas S."/>
            <person name="Albert R."/>
            <person name="Binder M."/>
            <person name="Bloem J."/>
            <person name="Labutti K."/>
            <person name="Salamov A."/>
            <person name="Andreopoulos B."/>
            <person name="Baker S."/>
            <person name="Barry K."/>
            <person name="Bills G."/>
            <person name="Bluhm B."/>
            <person name="Cannon C."/>
            <person name="Castanera R."/>
            <person name="Culley D."/>
            <person name="Daum C."/>
            <person name="Ezra D."/>
            <person name="Gonzalez J."/>
            <person name="Henrissat B."/>
            <person name="Kuo A."/>
            <person name="Liang C."/>
            <person name="Lipzen A."/>
            <person name="Lutzoni F."/>
            <person name="Magnuson J."/>
            <person name="Mondo S."/>
            <person name="Nolan M."/>
            <person name="Ohm R."/>
            <person name="Pangilinan J."/>
            <person name="Park H.-J."/>
            <person name="Ramirez L."/>
            <person name="Alfaro M."/>
            <person name="Sun H."/>
            <person name="Tritt A."/>
            <person name="Yoshinaga Y."/>
            <person name="Zwiers L.-H."/>
            <person name="Turgeon B."/>
            <person name="Goodwin S."/>
            <person name="Spatafora J."/>
            <person name="Crous P."/>
            <person name="Grigoriev I."/>
        </authorList>
    </citation>
    <scope>NUCLEOTIDE SEQUENCE</scope>
    <source>
        <strain evidence="3">CBS 627.86</strain>
    </source>
</reference>
<dbReference type="Proteomes" id="UP000799770">
    <property type="component" value="Unassembled WGS sequence"/>
</dbReference>
<feature type="compositionally biased region" description="Basic and acidic residues" evidence="1">
    <location>
        <begin position="31"/>
        <end position="40"/>
    </location>
</feature>
<accession>A0A6A5Z8A7</accession>
<evidence type="ECO:0000256" key="1">
    <source>
        <dbReference type="SAM" id="MobiDB-lite"/>
    </source>
</evidence>
<evidence type="ECO:0000313" key="4">
    <source>
        <dbReference type="Proteomes" id="UP000799770"/>
    </source>
</evidence>
<dbReference type="AlphaFoldDB" id="A0A6A5Z8A7"/>
<feature type="region of interest" description="Disordered" evidence="1">
    <location>
        <begin position="1"/>
        <end position="53"/>
    </location>
</feature>
<dbReference type="OrthoDB" id="3750626at2759"/>
<feature type="domain" description="F-box" evidence="2">
    <location>
        <begin position="87"/>
        <end position="137"/>
    </location>
</feature>
<gene>
    <name evidence="3" type="ORF">BDV96DRAFT_577096</name>
</gene>
<organism evidence="3 4">
    <name type="scientific">Lophiotrema nucula</name>
    <dbReference type="NCBI Taxonomy" id="690887"/>
    <lineage>
        <taxon>Eukaryota</taxon>
        <taxon>Fungi</taxon>
        <taxon>Dikarya</taxon>
        <taxon>Ascomycota</taxon>
        <taxon>Pezizomycotina</taxon>
        <taxon>Dothideomycetes</taxon>
        <taxon>Pleosporomycetidae</taxon>
        <taxon>Pleosporales</taxon>
        <taxon>Lophiotremataceae</taxon>
        <taxon>Lophiotrema</taxon>
    </lineage>
</organism>
<keyword evidence="4" id="KW-1185">Reference proteome</keyword>
<dbReference type="InterPro" id="IPR001810">
    <property type="entry name" value="F-box_dom"/>
</dbReference>
<evidence type="ECO:0000313" key="3">
    <source>
        <dbReference type="EMBL" id="KAF2114601.1"/>
    </source>
</evidence>
<sequence>MTLTTPTIPHPDIRMEHKHTKRLISPTSEESGEHDRKRTQLDPAEGATASASDACEDADNIKYHPEEINCNSIGIAPSSPISTNTGLNSLPDELVLQIASYLPDRTSFFSTALRNLCLGSQKFRSIGQEVLYRHPRLTEGRYGPYNDDQIYEARPRGV</sequence>
<name>A0A6A5Z8A7_9PLEO</name>